<accession>A0A484IAW9</accession>
<proteinExistence type="predicted"/>
<dbReference type="RefSeq" id="WP_134483112.1">
    <property type="nucleotide sequence ID" value="NZ_LR216287.1"/>
</dbReference>
<dbReference type="Proteomes" id="UP000294299">
    <property type="component" value="Chromosome NFRAN"/>
</dbReference>
<reference evidence="1 2" key="1">
    <citation type="submission" date="2019-02" db="EMBL/GenBank/DDBJ databases">
        <authorList>
            <person name="Lehtovirta-Morley E L."/>
        </authorList>
    </citation>
    <scope>NUCLEOTIDE SEQUENCE [LARGE SCALE GENOMIC DNA]</scope>
    <source>
        <strain evidence="1">NFRAN1</strain>
    </source>
</reference>
<dbReference type="GeneID" id="39420322"/>
<dbReference type="KEGG" id="nfn:NFRAN_0843"/>
<organism evidence="1 2">
    <name type="scientific">Candidatus Nitrosocosmicus franklandianus</name>
    <dbReference type="NCBI Taxonomy" id="1798806"/>
    <lineage>
        <taxon>Archaea</taxon>
        <taxon>Nitrososphaerota</taxon>
        <taxon>Nitrososphaeria</taxon>
        <taxon>Nitrososphaerales</taxon>
        <taxon>Nitrososphaeraceae</taxon>
        <taxon>Candidatus Nitrosocosmicus</taxon>
    </lineage>
</organism>
<evidence type="ECO:0000313" key="2">
    <source>
        <dbReference type="Proteomes" id="UP000294299"/>
    </source>
</evidence>
<evidence type="ECO:0000313" key="1">
    <source>
        <dbReference type="EMBL" id="VFJ13165.1"/>
    </source>
</evidence>
<dbReference type="AlphaFoldDB" id="A0A484IAW9"/>
<gene>
    <name evidence="1" type="ORF">NFRAN_0843</name>
</gene>
<dbReference type="EMBL" id="LR216287">
    <property type="protein sequence ID" value="VFJ13165.1"/>
    <property type="molecule type" value="Genomic_DNA"/>
</dbReference>
<sequence>MWKGSSDVAIVLLTNDQVDVATKNDILIWLQMSVDLSSHLNRRVGPSFLGLLKKYGSCIVGDVDDVGKRYKPLTKLLEM</sequence>
<protein>
    <submittedName>
        <fullName evidence="1">Uncharacterized protein</fullName>
    </submittedName>
</protein>
<keyword evidence="2" id="KW-1185">Reference proteome</keyword>
<name>A0A484IAW9_9ARCH</name>